<dbReference type="Pfam" id="PF11181">
    <property type="entry name" value="YflT"/>
    <property type="match status" value="1"/>
</dbReference>
<evidence type="ECO:0000313" key="5">
    <source>
        <dbReference type="Proteomes" id="UP001314903"/>
    </source>
</evidence>
<dbReference type="InterPro" id="IPR025889">
    <property type="entry name" value="GSP17M-like_dom"/>
</dbReference>
<feature type="region of interest" description="Disordered" evidence="1">
    <location>
        <begin position="170"/>
        <end position="201"/>
    </location>
</feature>
<dbReference type="InterPro" id="IPR052948">
    <property type="entry name" value="Low_temp-induced_all0457"/>
</dbReference>
<evidence type="ECO:0000256" key="1">
    <source>
        <dbReference type="SAM" id="MobiDB-lite"/>
    </source>
</evidence>
<accession>A0ABS4KEV8</accession>
<sequence>MSKKRMVGVFKLEEHAIKAIKELKTIGYKEENISFIAKSKETKEHIEEATHASPEKEVGKAAGTGAVAGGAIGAIGVLLVEAGIFAIPGIGPILAAGPLAATIAGLAAGGATGGVVGALAGLGIDKDDAEKYHVHLESGDVLVLVDSHEENIDQVFSTFVRHEALEKESYEGYKDMPKEPVMNSLKPEVTPPTDPLDSTKK</sequence>
<keyword evidence="2" id="KW-0472">Membrane</keyword>
<evidence type="ECO:0000256" key="2">
    <source>
        <dbReference type="SAM" id="Phobius"/>
    </source>
</evidence>
<keyword evidence="2" id="KW-1133">Transmembrane helix</keyword>
<dbReference type="PANTHER" id="PTHR36109:SF2">
    <property type="entry name" value="MEMBRANE PROTEIN"/>
    <property type="match status" value="1"/>
</dbReference>
<dbReference type="RefSeq" id="WP_209658228.1">
    <property type="nucleotide sequence ID" value="NZ_JAGGLI010000001.1"/>
</dbReference>
<protein>
    <recommendedName>
        <fullName evidence="3">General stress protein 17M-like domain-containing protein</fullName>
    </recommendedName>
</protein>
<dbReference type="Proteomes" id="UP001314903">
    <property type="component" value="Unassembled WGS sequence"/>
</dbReference>
<keyword evidence="5" id="KW-1185">Reference proteome</keyword>
<organism evidence="4 5">
    <name type="scientific">Acetoanaerobium pronyense</name>
    <dbReference type="NCBI Taxonomy" id="1482736"/>
    <lineage>
        <taxon>Bacteria</taxon>
        <taxon>Bacillati</taxon>
        <taxon>Bacillota</taxon>
        <taxon>Clostridia</taxon>
        <taxon>Peptostreptococcales</taxon>
        <taxon>Filifactoraceae</taxon>
        <taxon>Acetoanaerobium</taxon>
    </lineage>
</organism>
<feature type="transmembrane region" description="Helical" evidence="2">
    <location>
        <begin position="99"/>
        <end position="122"/>
    </location>
</feature>
<name>A0ABS4KEV8_9FIRM</name>
<keyword evidence="2" id="KW-0812">Transmembrane</keyword>
<dbReference type="EMBL" id="JAGGLI010000001">
    <property type="protein sequence ID" value="MBP2026307.1"/>
    <property type="molecule type" value="Genomic_DNA"/>
</dbReference>
<feature type="transmembrane region" description="Helical" evidence="2">
    <location>
        <begin position="66"/>
        <end position="87"/>
    </location>
</feature>
<dbReference type="PANTHER" id="PTHR36109">
    <property type="entry name" value="MEMBRANE PROTEIN-RELATED"/>
    <property type="match status" value="1"/>
</dbReference>
<gene>
    <name evidence="4" type="ORF">J2Z35_000096</name>
</gene>
<proteinExistence type="predicted"/>
<evidence type="ECO:0000313" key="4">
    <source>
        <dbReference type="EMBL" id="MBP2026307.1"/>
    </source>
</evidence>
<comment type="caution">
    <text evidence="4">The sequence shown here is derived from an EMBL/GenBank/DDBJ whole genome shotgun (WGS) entry which is preliminary data.</text>
</comment>
<feature type="domain" description="General stress protein 17M-like" evidence="3">
    <location>
        <begin position="6"/>
        <end position="79"/>
    </location>
</feature>
<evidence type="ECO:0000259" key="3">
    <source>
        <dbReference type="Pfam" id="PF11181"/>
    </source>
</evidence>
<reference evidence="4 5" key="1">
    <citation type="submission" date="2021-03" db="EMBL/GenBank/DDBJ databases">
        <title>Genomic Encyclopedia of Type Strains, Phase IV (KMG-IV): sequencing the most valuable type-strain genomes for metagenomic binning, comparative biology and taxonomic classification.</title>
        <authorList>
            <person name="Goeker M."/>
        </authorList>
    </citation>
    <scope>NUCLEOTIDE SEQUENCE [LARGE SCALE GENOMIC DNA]</scope>
    <source>
        <strain evidence="4 5">DSM 27512</strain>
    </source>
</reference>